<keyword evidence="3" id="KW-0134">Cell wall</keyword>
<keyword evidence="4" id="KW-0964">Secreted</keyword>
<dbReference type="EMBL" id="JAGKQM010000005">
    <property type="protein sequence ID" value="KAH0924828.1"/>
    <property type="molecule type" value="Genomic_DNA"/>
</dbReference>
<evidence type="ECO:0000256" key="4">
    <source>
        <dbReference type="ARBA" id="ARBA00022525"/>
    </source>
</evidence>
<dbReference type="InterPro" id="IPR000743">
    <property type="entry name" value="Glyco_hydro_28"/>
</dbReference>
<evidence type="ECO:0000256" key="3">
    <source>
        <dbReference type="ARBA" id="ARBA00022512"/>
    </source>
</evidence>
<keyword evidence="10" id="KW-0812">Transmembrane</keyword>
<reference evidence="11 12" key="1">
    <citation type="submission" date="2021-05" db="EMBL/GenBank/DDBJ databases">
        <title>Genome Assembly of Synthetic Allotetraploid Brassica napus Reveals Homoeologous Exchanges between Subgenomes.</title>
        <authorList>
            <person name="Davis J.T."/>
        </authorList>
    </citation>
    <scope>NUCLEOTIDE SEQUENCE [LARGE SCALE GENOMIC DNA]</scope>
    <source>
        <strain evidence="12">cv. Da-Ae</strain>
        <tissue evidence="11">Seedling</tissue>
    </source>
</reference>
<keyword evidence="7" id="KW-0961">Cell wall biogenesis/degradation</keyword>
<accession>A0ABQ8D6E9</accession>
<dbReference type="InterPro" id="IPR006626">
    <property type="entry name" value="PbH1"/>
</dbReference>
<comment type="caution">
    <text evidence="11">The sequence shown here is derived from an EMBL/GenBank/DDBJ whole genome shotgun (WGS) entry which is preliminary data.</text>
</comment>
<dbReference type="InterPro" id="IPR011050">
    <property type="entry name" value="Pectin_lyase_fold/virulence"/>
</dbReference>
<name>A0ABQ8D6E9_BRANA</name>
<comment type="similarity">
    <text evidence="2 9">Belongs to the glycosyl hydrolase 28 family.</text>
</comment>
<feature type="active site" evidence="8">
    <location>
        <position position="1016"/>
    </location>
</feature>
<evidence type="ECO:0000256" key="8">
    <source>
        <dbReference type="PROSITE-ProRule" id="PRU10052"/>
    </source>
</evidence>
<evidence type="ECO:0008006" key="13">
    <source>
        <dbReference type="Google" id="ProtNLM"/>
    </source>
</evidence>
<keyword evidence="10" id="KW-0472">Membrane</keyword>
<feature type="transmembrane region" description="Helical" evidence="10">
    <location>
        <begin position="26"/>
        <end position="46"/>
    </location>
</feature>
<organism evidence="11 12">
    <name type="scientific">Brassica napus</name>
    <name type="common">Rape</name>
    <dbReference type="NCBI Taxonomy" id="3708"/>
    <lineage>
        <taxon>Eukaryota</taxon>
        <taxon>Viridiplantae</taxon>
        <taxon>Streptophyta</taxon>
        <taxon>Embryophyta</taxon>
        <taxon>Tracheophyta</taxon>
        <taxon>Spermatophyta</taxon>
        <taxon>Magnoliopsida</taxon>
        <taxon>eudicotyledons</taxon>
        <taxon>Gunneridae</taxon>
        <taxon>Pentapetalae</taxon>
        <taxon>rosids</taxon>
        <taxon>malvids</taxon>
        <taxon>Brassicales</taxon>
        <taxon>Brassicaceae</taxon>
        <taxon>Brassiceae</taxon>
        <taxon>Brassica</taxon>
    </lineage>
</organism>
<keyword evidence="5 9" id="KW-0378">Hydrolase</keyword>
<evidence type="ECO:0000256" key="1">
    <source>
        <dbReference type="ARBA" id="ARBA00004191"/>
    </source>
</evidence>
<evidence type="ECO:0000256" key="7">
    <source>
        <dbReference type="ARBA" id="ARBA00023316"/>
    </source>
</evidence>
<evidence type="ECO:0000313" key="12">
    <source>
        <dbReference type="Proteomes" id="UP000824890"/>
    </source>
</evidence>
<keyword evidence="10" id="KW-1133">Transmembrane helix</keyword>
<evidence type="ECO:0000256" key="5">
    <source>
        <dbReference type="ARBA" id="ARBA00022801"/>
    </source>
</evidence>
<dbReference type="PROSITE" id="PS00502">
    <property type="entry name" value="POLYGALACTURONASE"/>
    <property type="match status" value="3"/>
</dbReference>
<feature type="non-terminal residue" evidence="11">
    <location>
        <position position="1"/>
    </location>
</feature>
<protein>
    <recommendedName>
        <fullName evidence="13">Polygalacturonase</fullName>
    </recommendedName>
</protein>
<sequence length="1167" mass="126018">FSHYFALSHYNHTKPSKTTKKRKSKMANNISFPCAIMLFFIVFYLINSSNAMPSFNVQRYGARGDGRTDATEPFLTAWSLACESRARAMVYIPRGTYLVRNLVFWGPCKNIITFKIDGTLVAPENYWSIGSSGYWILFAKVNRISVYGGILDARGAGYWSCRKKGGHCPQGARSISFSWCDNVLLSGLTSLNSQNIHVTVHHSSNVRIQNIRIRAPSGSPNTDGIIVQASSGVTISGGVIGTGDDCIALNPGSKNIWIERLNCGPGHGISIGSLGEYANEEGVQNITVTSSIFTKTQNGVRIKSWGRPSNGFVRNVQFRNLVMRNVENPLIIDQNYCPSKKGCPNQSSGVKISGVTYANIKGTSATPVAMKLDCSGSHHCTGITLKNINLKYMRRSSASYCKNAHGRASGMANNTSFSCAIILLSVVIFLINSSNAMLSFNVQRYGARGDGKTDSTKPFSTAWSLACGSEAQSMVYIPHGTYLVRNLVFWGPCKNIITFKIDGKLVAPKNYWSIGNSGYWILFAKVNRILVYGGTIDAKGAGYWSCRKKGGHCPQGARSISFSWCNNVLLSGLTSLNSQNIHVTVHHSSHVRIQNIRIRAPSRSPNTDGIIVQSSSGVTISGAVIGTGDDCIALNQGSVNIYIERVLCGPGHGISIGSLGDHADEEGVNNVTVTNSVFTKTRNGVRIKSWARPSTGFVRNVEFRNLSSGVKISGVTFANIKGTSTTPIAMKLDCSGSHHCTGITLKNIKLSYMKGATTSYCKNAHGGASGVVVPMNCINKLVAILLMFFSSILLMRTSMAAYNYNVVKFGAKPDGRTDSTKAFLGAWQAACRSAASVTVTVPRGSFLLKPVEFRGPCRSKITFQIYGTIVAPTDYRGLGNSGYWILFVKVNRISINGGTLDARGASFWACRKSGKSCPAGARSMTFNWANNVVVTGLTSINSQVTHLVINSCNNVVVRKVKLVAPDQSPNTDGLHVQNSAGVTVTDSTFQTGDDCISIGPGTRNLYMSKLNCGPGHGISIGSLGRDAKEAGVQNITLVNSVFSGSDNGVRIKSWARQSTGFVRNVLFQNLIMKNVQNPIIVDQNYCPTHQGCPKQGSGVKISQVVYRNIQGTSRTQHALKFDCSRSNPCQAIRLHDIKLTFNGRSATSQCKNIKGVKAGVVMPQGCL</sequence>
<feature type="active site" evidence="8">
    <location>
        <position position="652"/>
    </location>
</feature>
<dbReference type="Proteomes" id="UP000824890">
    <property type="component" value="Unassembled WGS sequence"/>
</dbReference>
<dbReference type="InterPro" id="IPR012334">
    <property type="entry name" value="Pectin_lyas_fold"/>
</dbReference>
<dbReference type="PANTHER" id="PTHR31375">
    <property type="match status" value="1"/>
</dbReference>
<dbReference type="Pfam" id="PF00295">
    <property type="entry name" value="Glyco_hydro_28"/>
    <property type="match status" value="4"/>
</dbReference>
<feature type="active site" evidence="8">
    <location>
        <position position="267"/>
    </location>
</feature>
<evidence type="ECO:0000256" key="2">
    <source>
        <dbReference type="ARBA" id="ARBA00008834"/>
    </source>
</evidence>
<evidence type="ECO:0000256" key="10">
    <source>
        <dbReference type="SAM" id="Phobius"/>
    </source>
</evidence>
<dbReference type="SUPFAM" id="SSF51126">
    <property type="entry name" value="Pectin lyase-like"/>
    <property type="match status" value="3"/>
</dbReference>
<dbReference type="Gene3D" id="2.160.20.10">
    <property type="entry name" value="Single-stranded right-handed beta-helix, Pectin lyase-like"/>
    <property type="match status" value="3"/>
</dbReference>
<evidence type="ECO:0000256" key="6">
    <source>
        <dbReference type="ARBA" id="ARBA00023295"/>
    </source>
</evidence>
<evidence type="ECO:0000256" key="9">
    <source>
        <dbReference type="RuleBase" id="RU361169"/>
    </source>
</evidence>
<comment type="subcellular location">
    <subcellularLocation>
        <location evidence="1">Secreted</location>
        <location evidence="1">Cell wall</location>
    </subcellularLocation>
</comment>
<proteinExistence type="inferred from homology"/>
<dbReference type="SMART" id="SM00710">
    <property type="entry name" value="PbH1"/>
    <property type="match status" value="18"/>
</dbReference>
<gene>
    <name evidence="11" type="ORF">HID58_017084</name>
</gene>
<evidence type="ECO:0000313" key="11">
    <source>
        <dbReference type="EMBL" id="KAH0924828.1"/>
    </source>
</evidence>
<keyword evidence="12" id="KW-1185">Reference proteome</keyword>
<keyword evidence="6 9" id="KW-0326">Glycosidase</keyword>